<name>A0A8H5WKK2_FUSHE</name>
<dbReference type="GO" id="GO:0046872">
    <property type="term" value="F:metal ion binding"/>
    <property type="evidence" value="ECO:0007669"/>
    <property type="project" value="UniProtKB-KW"/>
</dbReference>
<dbReference type="PRINTS" id="PR00789">
    <property type="entry name" value="OSIALOPTASE"/>
</dbReference>
<keyword evidence="2 7" id="KW-0808">Transferase</keyword>
<evidence type="ECO:0000256" key="6">
    <source>
        <dbReference type="ARBA" id="ARBA00048117"/>
    </source>
</evidence>
<dbReference type="PANTHER" id="PTHR11735">
    <property type="entry name" value="TRNA N6-ADENOSINE THREONYLCARBAMOYLTRANSFERASE"/>
    <property type="match status" value="1"/>
</dbReference>
<feature type="domain" description="Gcp-like" evidence="8">
    <location>
        <begin position="61"/>
        <end position="408"/>
    </location>
</feature>
<keyword evidence="4 7" id="KW-0479">Metal-binding</keyword>
<evidence type="ECO:0000256" key="4">
    <source>
        <dbReference type="ARBA" id="ARBA00022723"/>
    </source>
</evidence>
<comment type="cofactor">
    <cofactor evidence="7">
        <name>a divalent metal cation</name>
        <dbReference type="ChEBI" id="CHEBI:60240"/>
    </cofactor>
    <text evidence="7">Binds 1 divalent metal cation per subunit.</text>
</comment>
<evidence type="ECO:0000256" key="1">
    <source>
        <dbReference type="ARBA" id="ARBA00012156"/>
    </source>
</evidence>
<dbReference type="PANTHER" id="PTHR11735:SF6">
    <property type="entry name" value="TRNA N6-ADENOSINE THREONYLCARBAMOYLTRANSFERASE, MITOCHONDRIAL"/>
    <property type="match status" value="1"/>
</dbReference>
<dbReference type="GO" id="GO:0072670">
    <property type="term" value="P:mitochondrial tRNA threonylcarbamoyladenosine modification"/>
    <property type="evidence" value="ECO:0007669"/>
    <property type="project" value="TreeGrafter"/>
</dbReference>
<keyword evidence="10" id="KW-1185">Reference proteome</keyword>
<evidence type="ECO:0000313" key="9">
    <source>
        <dbReference type="EMBL" id="KAF5661533.1"/>
    </source>
</evidence>
<proteinExistence type="inferred from homology"/>
<evidence type="ECO:0000256" key="5">
    <source>
        <dbReference type="ARBA" id="ARBA00023315"/>
    </source>
</evidence>
<comment type="function">
    <text evidence="7">Required for the formation of a threonylcarbamoyl group on adenosine at position 37 (t(6)A37) in mitochondrial tRNAs that read codons beginning with adenine. Probably involved in the transfer of the threonylcarbamoyl moiety of threonylcarbamoyl-AMP (TC-AMP) to the N6 group of A37. Involved in mitochondrial genome maintenance.</text>
</comment>
<dbReference type="Pfam" id="PF00814">
    <property type="entry name" value="TsaD"/>
    <property type="match status" value="1"/>
</dbReference>
<keyword evidence="5 7" id="KW-0012">Acyltransferase</keyword>
<comment type="catalytic activity">
    <reaction evidence="6 7">
        <text>L-threonylcarbamoyladenylate + adenosine(37) in tRNA = N(6)-L-threonylcarbamoyladenosine(37) in tRNA + AMP + H(+)</text>
        <dbReference type="Rhea" id="RHEA:37059"/>
        <dbReference type="Rhea" id="RHEA-COMP:10162"/>
        <dbReference type="Rhea" id="RHEA-COMP:10163"/>
        <dbReference type="ChEBI" id="CHEBI:15378"/>
        <dbReference type="ChEBI" id="CHEBI:73682"/>
        <dbReference type="ChEBI" id="CHEBI:74411"/>
        <dbReference type="ChEBI" id="CHEBI:74418"/>
        <dbReference type="ChEBI" id="CHEBI:456215"/>
        <dbReference type="EC" id="2.3.1.234"/>
    </reaction>
</comment>
<dbReference type="GO" id="GO:0005739">
    <property type="term" value="C:mitochondrion"/>
    <property type="evidence" value="ECO:0007669"/>
    <property type="project" value="UniProtKB-SubCell"/>
</dbReference>
<accession>A0A8H5WKK2</accession>
<dbReference type="SUPFAM" id="SSF53067">
    <property type="entry name" value="Actin-like ATPase domain"/>
    <property type="match status" value="2"/>
</dbReference>
<evidence type="ECO:0000259" key="8">
    <source>
        <dbReference type="Pfam" id="PF00814"/>
    </source>
</evidence>
<evidence type="ECO:0000256" key="3">
    <source>
        <dbReference type="ARBA" id="ARBA00022694"/>
    </source>
</evidence>
<dbReference type="EMBL" id="JAAGWQ010000178">
    <property type="protein sequence ID" value="KAF5661533.1"/>
    <property type="molecule type" value="Genomic_DNA"/>
</dbReference>
<dbReference type="PROSITE" id="PS01016">
    <property type="entry name" value="GLYCOPROTEASE"/>
    <property type="match status" value="1"/>
</dbReference>
<dbReference type="Gene3D" id="3.30.420.40">
    <property type="match status" value="2"/>
</dbReference>
<comment type="caution">
    <text evidence="9">The sequence shown here is derived from an EMBL/GenBank/DDBJ whole genome shotgun (WGS) entry which is preliminary data.</text>
</comment>
<dbReference type="GO" id="GO:0061711">
    <property type="term" value="F:tRNA N(6)-L-threonylcarbamoyladenine synthase activity"/>
    <property type="evidence" value="ECO:0007669"/>
    <property type="project" value="UniProtKB-EC"/>
</dbReference>
<dbReference type="InterPro" id="IPR017860">
    <property type="entry name" value="Peptidase_M22_CS"/>
</dbReference>
<evidence type="ECO:0000256" key="2">
    <source>
        <dbReference type="ARBA" id="ARBA00022679"/>
    </source>
</evidence>
<organism evidence="9 10">
    <name type="scientific">Fusarium heterosporum</name>
    <dbReference type="NCBI Taxonomy" id="42747"/>
    <lineage>
        <taxon>Eukaryota</taxon>
        <taxon>Fungi</taxon>
        <taxon>Dikarya</taxon>
        <taxon>Ascomycota</taxon>
        <taxon>Pezizomycotina</taxon>
        <taxon>Sordariomycetes</taxon>
        <taxon>Hypocreomycetidae</taxon>
        <taxon>Hypocreales</taxon>
        <taxon>Nectriaceae</taxon>
        <taxon>Fusarium</taxon>
        <taxon>Fusarium heterosporum species complex</taxon>
    </lineage>
</organism>
<protein>
    <recommendedName>
        <fullName evidence="1">N(6)-L-threonylcarbamoyladenine synthase</fullName>
        <ecNumber evidence="1">2.3.1.234</ecNumber>
    </recommendedName>
</protein>
<dbReference type="EC" id="2.3.1.234" evidence="1"/>
<dbReference type="Proteomes" id="UP000567885">
    <property type="component" value="Unassembled WGS sequence"/>
</dbReference>
<dbReference type="InterPro" id="IPR017861">
    <property type="entry name" value="KAE1/TsaD"/>
</dbReference>
<sequence>MPLNVAQMRPIIWHNNKRTLLGLDYCRKRLLTTIAIETSCDDTGVAVLHHTPESTELLFNERISSDNRAFKGIHPIVAAKGHSAALAPLVRRALDTLPDAENGDSKRSCHAGGVRKQIPDFVSVTRGPGMRSNLGIGLDMAKGLAVAWGVPLVGVHHMQAHALTPRLARALGMTMGETEEVKKGPEFPFISLLVSGGHTQLVHSTGLTEHSIVATSGDIAIGNLLDQTARDILPTEIFEASEHVMYGRLLEAFAFPPESTTTSSYEAVFTPPASRSAEMTPPSTGYQWDVPTPFKQTRKLAFSFSSIYTHVHDIATSNPHMSIAERRALAQHTMMAAFTHLAGRLCIALDDKPELRAAETLVVAGGVASNKFLMHVLRSMLAIRGYEGMQIVAPPIELCTDNAAMIAWTGMEMFLAGYESELNITGIGKWPMDPEVGEGILGVDGWVRRDIEDSKTGDS</sequence>
<comment type="subcellular location">
    <subcellularLocation>
        <location evidence="7">Mitochondrion</location>
    </subcellularLocation>
</comment>
<dbReference type="InterPro" id="IPR043129">
    <property type="entry name" value="ATPase_NBD"/>
</dbReference>
<dbReference type="HAMAP" id="MF_01445">
    <property type="entry name" value="TsaD"/>
    <property type="match status" value="1"/>
</dbReference>
<evidence type="ECO:0000313" key="10">
    <source>
        <dbReference type="Proteomes" id="UP000567885"/>
    </source>
</evidence>
<comment type="subunit">
    <text evidence="7">Homodimer.</text>
</comment>
<keyword evidence="3 7" id="KW-0819">tRNA processing</keyword>
<comment type="similarity">
    <text evidence="7">Belongs to the KAE1 / TsaD family.</text>
</comment>
<dbReference type="AlphaFoldDB" id="A0A8H5WKK2"/>
<gene>
    <name evidence="9" type="ORF">FHETE_8389</name>
</gene>
<dbReference type="InterPro" id="IPR000905">
    <property type="entry name" value="Gcp-like_dom"/>
</dbReference>
<keyword evidence="7" id="KW-0496">Mitochondrion</keyword>
<dbReference type="OrthoDB" id="10259622at2759"/>
<evidence type="ECO:0000256" key="7">
    <source>
        <dbReference type="HAMAP-Rule" id="MF_03179"/>
    </source>
</evidence>
<reference evidence="9 10" key="1">
    <citation type="submission" date="2020-05" db="EMBL/GenBank/DDBJ databases">
        <title>Identification and distribution of gene clusters putatively required for synthesis of sphingolipid metabolism inhibitors in phylogenetically diverse species of the filamentous fungus Fusarium.</title>
        <authorList>
            <person name="Kim H.-S."/>
            <person name="Busman M."/>
            <person name="Brown D.W."/>
            <person name="Divon H."/>
            <person name="Uhlig S."/>
            <person name="Proctor R.H."/>
        </authorList>
    </citation>
    <scope>NUCLEOTIDE SEQUENCE [LARGE SCALE GENOMIC DNA]</scope>
    <source>
        <strain evidence="9 10">NRRL 20693</strain>
    </source>
</reference>
<dbReference type="InterPro" id="IPR022450">
    <property type="entry name" value="TsaD"/>
</dbReference>